<feature type="transmembrane region" description="Helical" evidence="7">
    <location>
        <begin position="110"/>
        <end position="127"/>
    </location>
</feature>
<dbReference type="AlphaFoldDB" id="A0A2V2L912"/>
<feature type="domain" description="EamA" evidence="8">
    <location>
        <begin position="1"/>
        <end position="127"/>
    </location>
</feature>
<keyword evidence="3 7" id="KW-0812">Transmembrane</keyword>
<dbReference type="EMBL" id="QGKU01000048">
    <property type="protein sequence ID" value="PWR01752.1"/>
    <property type="molecule type" value="Genomic_DNA"/>
</dbReference>
<comment type="subcellular location">
    <subcellularLocation>
        <location evidence="1">Membrane</location>
        <topology evidence="1">Multi-pass membrane protein</topology>
    </subcellularLocation>
</comment>
<accession>A0A2V2L912</accession>
<feature type="transmembrane region" description="Helical" evidence="7">
    <location>
        <begin position="85"/>
        <end position="103"/>
    </location>
</feature>
<dbReference type="PANTHER" id="PTHR22911:SF6">
    <property type="entry name" value="SOLUTE CARRIER FAMILY 35 MEMBER G1"/>
    <property type="match status" value="1"/>
</dbReference>
<feature type="transmembrane region" description="Helical" evidence="7">
    <location>
        <begin position="267"/>
        <end position="285"/>
    </location>
</feature>
<dbReference type="PANTHER" id="PTHR22911">
    <property type="entry name" value="ACYL-MALONYL CONDENSING ENZYME-RELATED"/>
    <property type="match status" value="1"/>
</dbReference>
<dbReference type="InterPro" id="IPR000620">
    <property type="entry name" value="EamA_dom"/>
</dbReference>
<comment type="similarity">
    <text evidence="2">Belongs to the drug/metabolite transporter (DMT) superfamily. 10 TMS drug/metabolite exporter (DME) (TC 2.A.7.3) family.</text>
</comment>
<dbReference type="Proteomes" id="UP000245680">
    <property type="component" value="Unassembled WGS sequence"/>
</dbReference>
<evidence type="ECO:0000313" key="10">
    <source>
        <dbReference type="Proteomes" id="UP000245680"/>
    </source>
</evidence>
<evidence type="ECO:0000256" key="7">
    <source>
        <dbReference type="SAM" id="Phobius"/>
    </source>
</evidence>
<keyword evidence="4 7" id="KW-1133">Transmembrane helix</keyword>
<feature type="transmembrane region" description="Helical" evidence="7">
    <location>
        <begin position="59"/>
        <end position="79"/>
    </location>
</feature>
<evidence type="ECO:0000256" key="4">
    <source>
        <dbReference type="ARBA" id="ARBA00022989"/>
    </source>
</evidence>
<keyword evidence="10" id="KW-1185">Reference proteome</keyword>
<comment type="caution">
    <text evidence="9">The sequence shown here is derived from an EMBL/GenBank/DDBJ whole genome shotgun (WGS) entry which is preliminary data.</text>
</comment>
<feature type="transmembrane region" description="Helical" evidence="7">
    <location>
        <begin position="163"/>
        <end position="190"/>
    </location>
</feature>
<feature type="region of interest" description="Disordered" evidence="6">
    <location>
        <begin position="289"/>
        <end position="309"/>
    </location>
</feature>
<feature type="transmembrane region" description="Helical" evidence="7">
    <location>
        <begin position="30"/>
        <end position="47"/>
    </location>
</feature>
<protein>
    <submittedName>
        <fullName evidence="9">EamA/RhaT family transporter</fullName>
    </submittedName>
</protein>
<sequence length="309" mass="32710">MILTAMALMGLVDNFVVVIADTAGLWQFQVIRSAMALCLLVVFARWRGLRLRPRRWRPVVARSFVLSCGLMIYFAALAVLPISEAVAGLFTAPLFILLLSMVFFGQRVGALRLGAVAAGFAGVLVVLRPEAGQVGWLTLVPVVSGLFYALAQIATREWCGGEAALTLLFGFFAAMGLWGLAGLGALALFPQPVPEGAAGFTLRLWGQMSGAAWAWTVAQAVFSLVAVGLIIRAYQSVEASFVAVYEYALLIFAVLWGWLLLGDRVGPVTLAGIALIVASGAVIALRGRTSDGPVPDPGPPDGRIAPPKN</sequence>
<feature type="transmembrane region" description="Helical" evidence="7">
    <location>
        <begin position="243"/>
        <end position="261"/>
    </location>
</feature>
<feature type="transmembrane region" description="Helical" evidence="7">
    <location>
        <begin position="210"/>
        <end position="231"/>
    </location>
</feature>
<dbReference type="GO" id="GO:0016020">
    <property type="term" value="C:membrane"/>
    <property type="evidence" value="ECO:0007669"/>
    <property type="project" value="UniProtKB-SubCell"/>
</dbReference>
<proteinExistence type="inferred from homology"/>
<evidence type="ECO:0000256" key="1">
    <source>
        <dbReference type="ARBA" id="ARBA00004141"/>
    </source>
</evidence>
<feature type="transmembrane region" description="Helical" evidence="7">
    <location>
        <begin position="133"/>
        <end position="151"/>
    </location>
</feature>
<evidence type="ECO:0000313" key="9">
    <source>
        <dbReference type="EMBL" id="PWR01752.1"/>
    </source>
</evidence>
<dbReference type="OrthoDB" id="7855875at2"/>
<gene>
    <name evidence="9" type="ORF">DKT77_15220</name>
</gene>
<dbReference type="Pfam" id="PF00892">
    <property type="entry name" value="EamA"/>
    <property type="match status" value="1"/>
</dbReference>
<reference evidence="9 10" key="1">
    <citation type="submission" date="2018-05" db="EMBL/GenBank/DDBJ databases">
        <title>Rhodobacteraceae gen. nov., sp. nov. isolated from sea water.</title>
        <authorList>
            <person name="Ren Y."/>
        </authorList>
    </citation>
    <scope>NUCLEOTIDE SEQUENCE [LARGE SCALE GENOMIC DNA]</scope>
    <source>
        <strain evidence="9 10">TG-679</strain>
    </source>
</reference>
<evidence type="ECO:0000256" key="2">
    <source>
        <dbReference type="ARBA" id="ARBA00009853"/>
    </source>
</evidence>
<evidence type="ECO:0000259" key="8">
    <source>
        <dbReference type="Pfam" id="PF00892"/>
    </source>
</evidence>
<keyword evidence="5 7" id="KW-0472">Membrane</keyword>
<evidence type="ECO:0000256" key="6">
    <source>
        <dbReference type="SAM" id="MobiDB-lite"/>
    </source>
</evidence>
<evidence type="ECO:0000256" key="3">
    <source>
        <dbReference type="ARBA" id="ARBA00022692"/>
    </source>
</evidence>
<organism evidence="9 10">
    <name type="scientific">Meridianimarinicoccus roseus</name>
    <dbReference type="NCBI Taxonomy" id="2072018"/>
    <lineage>
        <taxon>Bacteria</taxon>
        <taxon>Pseudomonadati</taxon>
        <taxon>Pseudomonadota</taxon>
        <taxon>Alphaproteobacteria</taxon>
        <taxon>Rhodobacterales</taxon>
        <taxon>Paracoccaceae</taxon>
        <taxon>Meridianimarinicoccus</taxon>
    </lineage>
</organism>
<name>A0A2V2L912_9RHOB</name>
<dbReference type="InterPro" id="IPR037185">
    <property type="entry name" value="EmrE-like"/>
</dbReference>
<evidence type="ECO:0000256" key="5">
    <source>
        <dbReference type="ARBA" id="ARBA00023136"/>
    </source>
</evidence>
<dbReference type="SUPFAM" id="SSF103481">
    <property type="entry name" value="Multidrug resistance efflux transporter EmrE"/>
    <property type="match status" value="2"/>
</dbReference>